<dbReference type="AlphaFoldDB" id="A0A0E9S1D6"/>
<protein>
    <submittedName>
        <fullName evidence="1">Uncharacterized protein</fullName>
    </submittedName>
</protein>
<evidence type="ECO:0000313" key="1">
    <source>
        <dbReference type="EMBL" id="JAH35017.1"/>
    </source>
</evidence>
<name>A0A0E9S1D6_ANGAN</name>
<organism evidence="1">
    <name type="scientific">Anguilla anguilla</name>
    <name type="common">European freshwater eel</name>
    <name type="synonym">Muraena anguilla</name>
    <dbReference type="NCBI Taxonomy" id="7936"/>
    <lineage>
        <taxon>Eukaryota</taxon>
        <taxon>Metazoa</taxon>
        <taxon>Chordata</taxon>
        <taxon>Craniata</taxon>
        <taxon>Vertebrata</taxon>
        <taxon>Euteleostomi</taxon>
        <taxon>Actinopterygii</taxon>
        <taxon>Neopterygii</taxon>
        <taxon>Teleostei</taxon>
        <taxon>Anguilliformes</taxon>
        <taxon>Anguillidae</taxon>
        <taxon>Anguilla</taxon>
    </lineage>
</organism>
<proteinExistence type="predicted"/>
<reference evidence="1" key="1">
    <citation type="submission" date="2014-11" db="EMBL/GenBank/DDBJ databases">
        <authorList>
            <person name="Amaro Gonzalez C."/>
        </authorList>
    </citation>
    <scope>NUCLEOTIDE SEQUENCE</scope>
</reference>
<sequence length="32" mass="4001">MLKLYVEVSVLWIIHKPHWNVFLFVLNTVQWF</sequence>
<dbReference type="EMBL" id="GBXM01073560">
    <property type="protein sequence ID" value="JAH35017.1"/>
    <property type="molecule type" value="Transcribed_RNA"/>
</dbReference>
<accession>A0A0E9S1D6</accession>
<reference evidence="1" key="2">
    <citation type="journal article" date="2015" name="Fish Shellfish Immunol.">
        <title>Early steps in the European eel (Anguilla anguilla)-Vibrio vulnificus interaction in the gills: Role of the RtxA13 toxin.</title>
        <authorList>
            <person name="Callol A."/>
            <person name="Pajuelo D."/>
            <person name="Ebbesson L."/>
            <person name="Teles M."/>
            <person name="MacKenzie S."/>
            <person name="Amaro C."/>
        </authorList>
    </citation>
    <scope>NUCLEOTIDE SEQUENCE</scope>
</reference>